<organism evidence="1 2">
    <name type="scientific">Caballeronia novacaledonica</name>
    <dbReference type="NCBI Taxonomy" id="1544861"/>
    <lineage>
        <taxon>Bacteria</taxon>
        <taxon>Pseudomonadati</taxon>
        <taxon>Pseudomonadota</taxon>
        <taxon>Betaproteobacteria</taxon>
        <taxon>Burkholderiales</taxon>
        <taxon>Burkholderiaceae</taxon>
        <taxon>Caballeronia</taxon>
    </lineage>
</organism>
<name>A0A2U3IBX2_9BURK</name>
<dbReference type="EMBL" id="OGTP01000022">
    <property type="protein sequence ID" value="SPB17700.1"/>
    <property type="molecule type" value="Genomic_DNA"/>
</dbReference>
<keyword evidence="2" id="KW-1185">Reference proteome</keyword>
<evidence type="ECO:0000313" key="1">
    <source>
        <dbReference type="EMBL" id="SPB17700.1"/>
    </source>
</evidence>
<reference evidence="2" key="1">
    <citation type="submission" date="2018-01" db="EMBL/GenBank/DDBJ databases">
        <authorList>
            <person name="Peeters C."/>
        </authorList>
    </citation>
    <scope>NUCLEOTIDE SEQUENCE [LARGE SCALE GENOMIC DNA]</scope>
</reference>
<gene>
    <name evidence="1" type="ORF">NOV72_04905</name>
</gene>
<dbReference type="AlphaFoldDB" id="A0A2U3IBX2"/>
<accession>A0A2U3IBX2</accession>
<evidence type="ECO:0000313" key="2">
    <source>
        <dbReference type="Proteomes" id="UP000238169"/>
    </source>
</evidence>
<protein>
    <submittedName>
        <fullName evidence="1">Uncharacterized protein</fullName>
    </submittedName>
</protein>
<proteinExistence type="predicted"/>
<dbReference type="Proteomes" id="UP000238169">
    <property type="component" value="Unassembled WGS sequence"/>
</dbReference>
<dbReference type="RefSeq" id="WP_245933141.1">
    <property type="nucleotide sequence ID" value="NZ_OGTP01000022.1"/>
</dbReference>
<sequence>MNDPAQSAEQSLNLSPPVFADNEIQFSAFALGWGFCSYALPFRLVVAQLGASNSSEQQLNLAFQLNRHRILAAVAEGGMQDPGRRVVLLKI</sequence>